<sequence length="42" mass="4371">MRGDGDSRALARGIGLPGTMIVLIISSFHWIGVGKSSPTSTK</sequence>
<keyword evidence="1" id="KW-0472">Membrane</keyword>
<feature type="transmembrane region" description="Helical" evidence="1">
    <location>
        <begin position="9"/>
        <end position="32"/>
    </location>
</feature>
<keyword evidence="3" id="KW-1185">Reference proteome</keyword>
<evidence type="ECO:0000313" key="3">
    <source>
        <dbReference type="Proteomes" id="UP001059596"/>
    </source>
</evidence>
<accession>A0A9Q0BJU2</accession>
<keyword evidence="1" id="KW-0812">Transmembrane</keyword>
<dbReference type="EMBL" id="JAMKOV010000047">
    <property type="protein sequence ID" value="KAI8035147.1"/>
    <property type="molecule type" value="Genomic_DNA"/>
</dbReference>
<evidence type="ECO:0000256" key="1">
    <source>
        <dbReference type="SAM" id="Phobius"/>
    </source>
</evidence>
<dbReference type="Proteomes" id="UP001059596">
    <property type="component" value="Unassembled WGS sequence"/>
</dbReference>
<proteinExistence type="predicted"/>
<protein>
    <submittedName>
        <fullName evidence="2">Uncharacterized protein</fullName>
    </submittedName>
</protein>
<comment type="caution">
    <text evidence="2">The sequence shown here is derived from an EMBL/GenBank/DDBJ whole genome shotgun (WGS) entry which is preliminary data.</text>
</comment>
<name>A0A9Q0BJU2_9MUSC</name>
<dbReference type="AlphaFoldDB" id="A0A9Q0BJU2"/>
<keyword evidence="1" id="KW-1133">Transmembrane helix</keyword>
<reference evidence="2" key="1">
    <citation type="journal article" date="2023" name="Genome Biol. Evol.">
        <title>Long-read-based Genome Assembly of Drosophila gunungcola Reveals Fewer Chemosensory Genes in Flower-breeding Species.</title>
        <authorList>
            <person name="Negi A."/>
            <person name="Liao B.Y."/>
            <person name="Yeh S.D."/>
        </authorList>
    </citation>
    <scope>NUCLEOTIDE SEQUENCE</scope>
    <source>
        <strain evidence="2">Sukarami</strain>
    </source>
</reference>
<gene>
    <name evidence="2" type="ORF">M5D96_012092</name>
</gene>
<evidence type="ECO:0000313" key="2">
    <source>
        <dbReference type="EMBL" id="KAI8035147.1"/>
    </source>
</evidence>
<organism evidence="2 3">
    <name type="scientific">Drosophila gunungcola</name>
    <name type="common">fruit fly</name>
    <dbReference type="NCBI Taxonomy" id="103775"/>
    <lineage>
        <taxon>Eukaryota</taxon>
        <taxon>Metazoa</taxon>
        <taxon>Ecdysozoa</taxon>
        <taxon>Arthropoda</taxon>
        <taxon>Hexapoda</taxon>
        <taxon>Insecta</taxon>
        <taxon>Pterygota</taxon>
        <taxon>Neoptera</taxon>
        <taxon>Endopterygota</taxon>
        <taxon>Diptera</taxon>
        <taxon>Brachycera</taxon>
        <taxon>Muscomorpha</taxon>
        <taxon>Ephydroidea</taxon>
        <taxon>Drosophilidae</taxon>
        <taxon>Drosophila</taxon>
        <taxon>Sophophora</taxon>
    </lineage>
</organism>
<feature type="non-terminal residue" evidence="2">
    <location>
        <position position="42"/>
    </location>
</feature>